<dbReference type="SMART" id="SM00312">
    <property type="entry name" value="PX"/>
    <property type="match status" value="1"/>
</dbReference>
<organism evidence="12 13">
    <name type="scientific">Exaiptasia diaphana</name>
    <name type="common">Tropical sea anemone</name>
    <name type="synonym">Aiptasia pulchella</name>
    <dbReference type="NCBI Taxonomy" id="2652724"/>
    <lineage>
        <taxon>Eukaryota</taxon>
        <taxon>Metazoa</taxon>
        <taxon>Cnidaria</taxon>
        <taxon>Anthozoa</taxon>
        <taxon>Hexacorallia</taxon>
        <taxon>Actiniaria</taxon>
        <taxon>Aiptasiidae</taxon>
        <taxon>Exaiptasia</taxon>
    </lineage>
</organism>
<comment type="subcellular location">
    <subcellularLocation>
        <location evidence="2">Cytoplasm</location>
    </subcellularLocation>
    <subcellularLocation>
        <location evidence="10">Endomembrane system</location>
        <topology evidence="10">Peripheral membrane protein</topology>
        <orientation evidence="10">Cytoplasmic side</orientation>
    </subcellularLocation>
    <subcellularLocation>
        <location evidence="1">Endosome</location>
    </subcellularLocation>
</comment>
<dbReference type="RefSeq" id="XP_020895188.1">
    <property type="nucleotide sequence ID" value="XM_021039529.2"/>
</dbReference>
<evidence type="ECO:0000256" key="2">
    <source>
        <dbReference type="ARBA" id="ARBA00004496"/>
    </source>
</evidence>
<reference evidence="12" key="1">
    <citation type="submission" date="2022-11" db="UniProtKB">
        <authorList>
            <consortium name="EnsemblMetazoa"/>
        </authorList>
    </citation>
    <scope>IDENTIFICATION</scope>
</reference>
<dbReference type="Pfam" id="PF00787">
    <property type="entry name" value="PX"/>
    <property type="match status" value="1"/>
</dbReference>
<dbReference type="GO" id="GO:0006886">
    <property type="term" value="P:intracellular protein transport"/>
    <property type="evidence" value="ECO:0007669"/>
    <property type="project" value="InterPro"/>
</dbReference>
<dbReference type="PROSITE" id="PS50195">
    <property type="entry name" value="PX"/>
    <property type="match status" value="1"/>
</dbReference>
<feature type="domain" description="PX" evidence="11">
    <location>
        <begin position="17"/>
        <end position="135"/>
    </location>
</feature>
<dbReference type="GeneID" id="110234207"/>
<dbReference type="Gene3D" id="3.30.1520.10">
    <property type="entry name" value="Phox-like domain"/>
    <property type="match status" value="1"/>
</dbReference>
<keyword evidence="5" id="KW-0963">Cytoplasm</keyword>
<dbReference type="KEGG" id="epa:110234171"/>
<comment type="similarity">
    <text evidence="3">Belongs to the sorting nexin family.</text>
</comment>
<dbReference type="OMA" id="NDIMMST"/>
<dbReference type="GO" id="GO:1901981">
    <property type="term" value="F:phosphatidylinositol phosphate binding"/>
    <property type="evidence" value="ECO:0007669"/>
    <property type="project" value="TreeGrafter"/>
</dbReference>
<dbReference type="PANTHER" id="PTHR46209">
    <property type="entry name" value="PX DOMAIN-CONTAINING PROTEIN"/>
    <property type="match status" value="1"/>
</dbReference>
<evidence type="ECO:0000256" key="3">
    <source>
        <dbReference type="ARBA" id="ARBA00010883"/>
    </source>
</evidence>
<evidence type="ECO:0000259" key="11">
    <source>
        <dbReference type="PROSITE" id="PS50195"/>
    </source>
</evidence>
<evidence type="ECO:0000256" key="10">
    <source>
        <dbReference type="ARBA" id="ARBA00029433"/>
    </source>
</evidence>
<dbReference type="SUPFAM" id="SSF64268">
    <property type="entry name" value="PX domain"/>
    <property type="match status" value="1"/>
</dbReference>
<dbReference type="GeneID" id="110234171"/>
<evidence type="ECO:0000256" key="7">
    <source>
        <dbReference type="ARBA" id="ARBA00022927"/>
    </source>
</evidence>
<dbReference type="InterPro" id="IPR043544">
    <property type="entry name" value="SNX10/11"/>
</dbReference>
<dbReference type="GO" id="GO:0016050">
    <property type="term" value="P:vesicle organization"/>
    <property type="evidence" value="ECO:0007669"/>
    <property type="project" value="TreeGrafter"/>
</dbReference>
<keyword evidence="9" id="KW-0472">Membrane</keyword>
<sequence length="338" mass="37978">MIHDHVAVSGIGCSCLDVEVKNPRTHVDTSNGKALYTDYEIELKTNHPSFPLLYSKTRRRYSEFVWLRGKLGLPDTLVQGAPKLPKKQIVGRFKESFLQDRNDGLQRFLVRLLSVNAFIQEPALQLFLQTNLSVAEMEHYLRTRTQGAIKSLILRLHNKTTNPKCPKTVPKKASKDYPLTKRSLNKTFIGGRGWSSQYGDGYYSFPHKGASTSSSISQDIRQRSSTVTAGALPGGRLTLPSIPGSIEDILPLSGSEFTASDDELLEVDNIHPLSRSWHGSEHDTIDFILDDYEIIPFDIVTEIEEKHQAELKELGYLDLTTTSDELNSFGNEQGCFDY</sequence>
<evidence type="ECO:0000256" key="9">
    <source>
        <dbReference type="ARBA" id="ARBA00023136"/>
    </source>
</evidence>
<dbReference type="EnsemblMetazoa" id="XM_021039529.2">
    <property type="protein sequence ID" value="XP_020895188.1"/>
    <property type="gene ID" value="LOC110234171"/>
</dbReference>
<dbReference type="GO" id="GO:0005768">
    <property type="term" value="C:endosome"/>
    <property type="evidence" value="ECO:0007669"/>
    <property type="project" value="UniProtKB-SubCell"/>
</dbReference>
<dbReference type="InterPro" id="IPR001683">
    <property type="entry name" value="PX_dom"/>
</dbReference>
<evidence type="ECO:0000256" key="1">
    <source>
        <dbReference type="ARBA" id="ARBA00004177"/>
    </source>
</evidence>
<evidence type="ECO:0000256" key="6">
    <source>
        <dbReference type="ARBA" id="ARBA00022753"/>
    </source>
</evidence>
<keyword evidence="6" id="KW-0967">Endosome</keyword>
<proteinExistence type="inferred from homology"/>
<name>A0A913WWJ2_EXADI</name>
<evidence type="ECO:0000313" key="12">
    <source>
        <dbReference type="EnsemblMetazoa" id="XP_020895188.1"/>
    </source>
</evidence>
<keyword evidence="7" id="KW-0653">Protein transport</keyword>
<dbReference type="PANTHER" id="PTHR46209:SF3">
    <property type="entry name" value="PX DOMAIN-CONTAINING PROTEIN"/>
    <property type="match status" value="1"/>
</dbReference>
<dbReference type="KEGG" id="epa:110234207"/>
<keyword evidence="8" id="KW-0446">Lipid-binding</keyword>
<dbReference type="AlphaFoldDB" id="A0A913WWJ2"/>
<dbReference type="EnsemblMetazoa" id="XM_021039569.2">
    <property type="protein sequence ID" value="XP_020895228.1"/>
    <property type="gene ID" value="LOC110234207"/>
</dbReference>
<dbReference type="Proteomes" id="UP000887567">
    <property type="component" value="Unplaced"/>
</dbReference>
<dbReference type="RefSeq" id="XP_020895228.1">
    <property type="nucleotide sequence ID" value="XM_021039569.2"/>
</dbReference>
<evidence type="ECO:0000256" key="4">
    <source>
        <dbReference type="ARBA" id="ARBA00022448"/>
    </source>
</evidence>
<dbReference type="InterPro" id="IPR036871">
    <property type="entry name" value="PX_dom_sf"/>
</dbReference>
<dbReference type="OrthoDB" id="5227681at2759"/>
<keyword evidence="4" id="KW-0813">Transport</keyword>
<evidence type="ECO:0000256" key="8">
    <source>
        <dbReference type="ARBA" id="ARBA00023121"/>
    </source>
</evidence>
<keyword evidence="13" id="KW-1185">Reference proteome</keyword>
<evidence type="ECO:0000256" key="5">
    <source>
        <dbReference type="ARBA" id="ARBA00022490"/>
    </source>
</evidence>
<accession>A0A913WWJ2</accession>
<protein>
    <recommendedName>
        <fullName evidence="11">PX domain-containing protein</fullName>
    </recommendedName>
</protein>
<evidence type="ECO:0000313" key="13">
    <source>
        <dbReference type="Proteomes" id="UP000887567"/>
    </source>
</evidence>